<keyword evidence="4" id="KW-1185">Reference proteome</keyword>
<organism evidence="3 4">
    <name type="scientific">Natronospirillum operosum</name>
    <dbReference type="NCBI Taxonomy" id="2759953"/>
    <lineage>
        <taxon>Bacteria</taxon>
        <taxon>Pseudomonadati</taxon>
        <taxon>Pseudomonadota</taxon>
        <taxon>Gammaproteobacteria</taxon>
        <taxon>Oceanospirillales</taxon>
        <taxon>Natronospirillaceae</taxon>
        <taxon>Natronospirillum</taxon>
    </lineage>
</organism>
<evidence type="ECO:0000313" key="3">
    <source>
        <dbReference type="EMBL" id="TGG93267.1"/>
    </source>
</evidence>
<accession>A0A4Z0W7B6</accession>
<proteinExistence type="predicted"/>
<dbReference type="GO" id="GO:0006744">
    <property type="term" value="P:ubiquinone biosynthetic process"/>
    <property type="evidence" value="ECO:0007669"/>
    <property type="project" value="InterPro"/>
</dbReference>
<dbReference type="RefSeq" id="WP_135482977.1">
    <property type="nucleotide sequence ID" value="NZ_SRMF01000003.1"/>
</dbReference>
<feature type="coiled-coil region" evidence="1">
    <location>
        <begin position="183"/>
        <end position="210"/>
    </location>
</feature>
<evidence type="ECO:0000313" key="4">
    <source>
        <dbReference type="Proteomes" id="UP000297475"/>
    </source>
</evidence>
<sequence length="218" mass="24395">MADRADSRHTALPSALLQLGNPALNRALDYAPAARARLQILGPQCWRLHLEDLGWSLDVQSDGQRLRLDHPDDSVPDAEVRGASRDFLALLRSDDRTAALASLPIRVEGSTRSFMQLQGLAEDLDIDWEAWLGDHIGDLPAHHLARIGRQAGSAVHGGLSGLQRATERYLIRELGWLVTRSEANQLRDDAQALRRRLDRLEQQAMQLRKDCTHRQQGD</sequence>
<dbReference type="InterPro" id="IPR003033">
    <property type="entry name" value="SCP2_sterol-bd_dom"/>
</dbReference>
<reference evidence="3 4" key="1">
    <citation type="submission" date="2019-04" db="EMBL/GenBank/DDBJ databases">
        <title>Natronospirillum operosus gen. nov., sp. nov., a haloalkaliphilic satellite isolated from decaying biomass of laboratory culture of cyanobacterium Geitlerinema sp. and proposal of Natronospirillaceae fam. nov. and Saccharospirillaceae fam. nov.</title>
        <authorList>
            <person name="Kevbrin V."/>
            <person name="Boltyanskaya Y."/>
            <person name="Koziaeva V."/>
            <person name="Grouzdev D.S."/>
            <person name="Park M."/>
            <person name="Cho J."/>
        </authorList>
    </citation>
    <scope>NUCLEOTIDE SEQUENCE [LARGE SCALE GENOMIC DNA]</scope>
    <source>
        <strain evidence="3 4">G-116</strain>
    </source>
</reference>
<comment type="caution">
    <text evidence="3">The sequence shown here is derived from an EMBL/GenBank/DDBJ whole genome shotgun (WGS) entry which is preliminary data.</text>
</comment>
<dbReference type="PANTHER" id="PTHR38693:SF1">
    <property type="entry name" value="UBIQUINONE BIOSYNTHESIS ACCESSORY FACTOR UBIJ"/>
    <property type="match status" value="1"/>
</dbReference>
<dbReference type="InterPro" id="IPR038989">
    <property type="entry name" value="UbiJ"/>
</dbReference>
<name>A0A4Z0W7B6_9GAMM</name>
<dbReference type="AlphaFoldDB" id="A0A4Z0W7B6"/>
<evidence type="ECO:0000259" key="2">
    <source>
        <dbReference type="Pfam" id="PF02036"/>
    </source>
</evidence>
<dbReference type="EMBL" id="SRMF01000003">
    <property type="protein sequence ID" value="TGG93267.1"/>
    <property type="molecule type" value="Genomic_DNA"/>
</dbReference>
<dbReference type="Pfam" id="PF02036">
    <property type="entry name" value="SCP2"/>
    <property type="match status" value="1"/>
</dbReference>
<dbReference type="PANTHER" id="PTHR38693">
    <property type="entry name" value="UBIQUINONE BIOSYNTHESIS PROTEIN UBIJ"/>
    <property type="match status" value="1"/>
</dbReference>
<dbReference type="OrthoDB" id="9796077at2"/>
<gene>
    <name evidence="3" type="ORF">E4656_09420</name>
</gene>
<evidence type="ECO:0000256" key="1">
    <source>
        <dbReference type="SAM" id="Coils"/>
    </source>
</evidence>
<keyword evidence="1" id="KW-0175">Coiled coil</keyword>
<dbReference type="Proteomes" id="UP000297475">
    <property type="component" value="Unassembled WGS sequence"/>
</dbReference>
<protein>
    <recommendedName>
        <fullName evidence="2">SCP2 domain-containing protein</fullName>
    </recommendedName>
</protein>
<feature type="domain" description="SCP2" evidence="2">
    <location>
        <begin position="24"/>
        <end position="121"/>
    </location>
</feature>